<organism evidence="1 2">
    <name type="scientific">Cicer arietinum</name>
    <name type="common">Chickpea</name>
    <name type="synonym">Garbanzo</name>
    <dbReference type="NCBI Taxonomy" id="3827"/>
    <lineage>
        <taxon>Eukaryota</taxon>
        <taxon>Viridiplantae</taxon>
        <taxon>Streptophyta</taxon>
        <taxon>Embryophyta</taxon>
        <taxon>Tracheophyta</taxon>
        <taxon>Spermatophyta</taxon>
        <taxon>Magnoliopsida</taxon>
        <taxon>eudicotyledons</taxon>
        <taxon>Gunneridae</taxon>
        <taxon>Pentapetalae</taxon>
        <taxon>rosids</taxon>
        <taxon>fabids</taxon>
        <taxon>Fabales</taxon>
        <taxon>Fabaceae</taxon>
        <taxon>Papilionoideae</taxon>
        <taxon>50 kb inversion clade</taxon>
        <taxon>NPAAA clade</taxon>
        <taxon>Hologalegina</taxon>
        <taxon>IRL clade</taxon>
        <taxon>Cicereae</taxon>
        <taxon>Cicer</taxon>
    </lineage>
</organism>
<gene>
    <name evidence="2" type="primary">LOC101511111</name>
</gene>
<proteinExistence type="predicted"/>
<keyword evidence="1" id="KW-1185">Reference proteome</keyword>
<protein>
    <submittedName>
        <fullName evidence="2">Uncharacterized protein LOC101511111</fullName>
    </submittedName>
</protein>
<dbReference type="RefSeq" id="XP_004494276.1">
    <property type="nucleotide sequence ID" value="XM_004494219.3"/>
</dbReference>
<name>A0A1S2XTK2_CICAR</name>
<dbReference type="PANTHER" id="PTHR33564:SF8">
    <property type="entry name" value="TRANSMEMBRANE PROTEIN"/>
    <property type="match status" value="1"/>
</dbReference>
<dbReference type="eggNOG" id="ENOG502S4F7">
    <property type="taxonomic scope" value="Eukaryota"/>
</dbReference>
<dbReference type="PANTHER" id="PTHR33564">
    <property type="entry name" value="TRANSMEMBRANE PROTEIN"/>
    <property type="match status" value="1"/>
</dbReference>
<dbReference type="STRING" id="3827.A0A1S2XTK2"/>
<reference evidence="1" key="1">
    <citation type="journal article" date="2013" name="Nat. Biotechnol.">
        <title>Draft genome sequence of chickpea (Cicer arietinum) provides a resource for trait improvement.</title>
        <authorList>
            <person name="Varshney R.K."/>
            <person name="Song C."/>
            <person name="Saxena R.K."/>
            <person name="Azam S."/>
            <person name="Yu S."/>
            <person name="Sharpe A.G."/>
            <person name="Cannon S."/>
            <person name="Baek J."/>
            <person name="Rosen B.D."/>
            <person name="Tar'an B."/>
            <person name="Millan T."/>
            <person name="Zhang X."/>
            <person name="Ramsay L.D."/>
            <person name="Iwata A."/>
            <person name="Wang Y."/>
            <person name="Nelson W."/>
            <person name="Farmer A.D."/>
            <person name="Gaur P.M."/>
            <person name="Soderlund C."/>
            <person name="Penmetsa R.V."/>
            <person name="Xu C."/>
            <person name="Bharti A.K."/>
            <person name="He W."/>
            <person name="Winter P."/>
            <person name="Zhao S."/>
            <person name="Hane J.K."/>
            <person name="Carrasquilla-Garcia N."/>
            <person name="Condie J.A."/>
            <person name="Upadhyaya H.D."/>
            <person name="Luo M.C."/>
            <person name="Thudi M."/>
            <person name="Gowda C.L."/>
            <person name="Singh N.P."/>
            <person name="Lichtenzveig J."/>
            <person name="Gali K.K."/>
            <person name="Rubio J."/>
            <person name="Nadarajan N."/>
            <person name="Dolezel J."/>
            <person name="Bansal K.C."/>
            <person name="Xu X."/>
            <person name="Edwards D."/>
            <person name="Zhang G."/>
            <person name="Kahl G."/>
            <person name="Gil J."/>
            <person name="Singh K.B."/>
            <person name="Datta S.K."/>
            <person name="Jackson S.A."/>
            <person name="Wang J."/>
            <person name="Cook D.R."/>
        </authorList>
    </citation>
    <scope>NUCLEOTIDE SEQUENCE [LARGE SCALE GENOMIC DNA]</scope>
    <source>
        <strain evidence="1">cv. CDC Frontier</strain>
    </source>
</reference>
<sequence>MESSMRFGLMAVFAVSGSMVFLAHQVHKRILSNFMKKFEFEMDGILYQRNQTDLCGSEKHQGKKRVRFAKQATEVPMEKKNINNGRNVRRAQRMKGEQVWVMENAKKCGLGPKLEDTMPLNRAVLYRGIMKYRNRTPSGRFRF</sequence>
<evidence type="ECO:0000313" key="1">
    <source>
        <dbReference type="Proteomes" id="UP000087171"/>
    </source>
</evidence>
<dbReference type="KEGG" id="cam:101511111"/>
<reference evidence="2" key="2">
    <citation type="submission" date="2025-08" db="UniProtKB">
        <authorList>
            <consortium name="RefSeq"/>
        </authorList>
    </citation>
    <scope>IDENTIFICATION</scope>
    <source>
        <tissue evidence="2">Etiolated seedlings</tissue>
    </source>
</reference>
<evidence type="ECO:0000313" key="2">
    <source>
        <dbReference type="RefSeq" id="XP_004494276.1"/>
    </source>
</evidence>
<dbReference type="PaxDb" id="3827-XP_004494276.1"/>
<dbReference type="Proteomes" id="UP000087171">
    <property type="component" value="Chromosome Ca3"/>
</dbReference>
<dbReference type="GeneID" id="101511111"/>
<dbReference type="OrthoDB" id="1904110at2759"/>
<dbReference type="AlphaFoldDB" id="A0A1S2XTK2"/>
<accession>A0A1S2XTK2</accession>